<feature type="signal peptide" evidence="1">
    <location>
        <begin position="1"/>
        <end position="18"/>
    </location>
</feature>
<evidence type="ECO:0000256" key="1">
    <source>
        <dbReference type="SAM" id="SignalP"/>
    </source>
</evidence>
<gene>
    <name evidence="3" type="ORF">L21SP5_01184</name>
</gene>
<dbReference type="Pfam" id="PF18962">
    <property type="entry name" value="Por_Secre_tail"/>
    <property type="match status" value="1"/>
</dbReference>
<dbReference type="NCBIfam" id="TIGR04183">
    <property type="entry name" value="Por_Secre_tail"/>
    <property type="match status" value="1"/>
</dbReference>
<sequence precursor="true">MKKFFVMLLFIAAGELLCAQFNQQAPVVISEQIENAAYLYPQVAASDSGYYVTWYDENQNFKMYMQYVNPKGEPQWASPLLVTDYTQDSWISDYSLKSDGDNAYVFFGDARNGLTDKDIFGYKINSNGEFLWGEPGVELIVATGYDSEYSPNMALMPFGDVVAAWNKMDADGYSINMQWLNSDGERLWEDGLKIAETDIRLFNPNVMPATDSTVFLVYTYQNGQYGDKQVLAQQIDTSGQNVWDSALLVTGNSGIGYGRRLKLHSSSDSGIYITWYGDPDGNTLNDVFTQHVDLNGNMRYESGGLNLSVNNQMNQTTPSCLGEDWEGNALFAWHETPTSKESNFTKIQKIDQTGNLLYENSALTISDTLTAIGDGTLQYGKVFLPAMENTSQGALAIYDLENDSINIVSVGTDNATNSVLANGQFVFASVTDVNSNSQVQLHNVYRTGQSGVEPVLTDAALASFAGIQDFSPDSVFYFMMQDSAHVWDNFAAGMNIYQTVEYLDTPKYEPGNYRVKVTSQDSSVQFYQFSWVNEPLASIESLSSDYDLWTHVDYENNDAWAEMIFVKDPQKLLNFELSPGARIFLNGKWDADYSRINDTASQFFGPYRLNYDSAFVNFEILDYQGNQIDWRLVMTVGGGIQTSSFSGKIYPNPVSNVLHVESNQIVETVTLLSIDGRPIDDFTVNSRHAVLPVQKLVPGTYILLIKQNGKYKSKIFTRKP</sequence>
<keyword evidence="1" id="KW-0732">Signal</keyword>
<reference evidence="3 4" key="1">
    <citation type="submission" date="2015-11" db="EMBL/GenBank/DDBJ databases">
        <title>Description and complete genome sequence of a novel strain predominating in hypersaline microbial mats and representing a new family of the Bacteriodetes phylum.</title>
        <authorList>
            <person name="Spring S."/>
            <person name="Bunk B."/>
            <person name="Sproer C."/>
            <person name="Klenk H.-P."/>
        </authorList>
    </citation>
    <scope>NUCLEOTIDE SEQUENCE [LARGE SCALE GENOMIC DNA]</scope>
    <source>
        <strain evidence="3 4">L21-Spi-D4</strain>
    </source>
</reference>
<dbReference type="OrthoDB" id="9762009at2"/>
<accession>A0A0S2HXQ7</accession>
<dbReference type="Proteomes" id="UP000064893">
    <property type="component" value="Chromosome"/>
</dbReference>
<protein>
    <recommendedName>
        <fullName evidence="2">Secretion system C-terminal sorting domain-containing protein</fullName>
    </recommendedName>
</protein>
<dbReference type="AlphaFoldDB" id="A0A0S2HXQ7"/>
<dbReference type="KEGG" id="blq:L21SP5_01184"/>
<dbReference type="EMBL" id="CP013118">
    <property type="protein sequence ID" value="ALO14839.1"/>
    <property type="molecule type" value="Genomic_DNA"/>
</dbReference>
<dbReference type="STRING" id="1307839.L21SP5_01184"/>
<dbReference type="RefSeq" id="WP_057952353.1">
    <property type="nucleotide sequence ID" value="NZ_CP013118.1"/>
</dbReference>
<proteinExistence type="predicted"/>
<evidence type="ECO:0000313" key="4">
    <source>
        <dbReference type="Proteomes" id="UP000064893"/>
    </source>
</evidence>
<feature type="chain" id="PRO_5006599407" description="Secretion system C-terminal sorting domain-containing protein" evidence="1">
    <location>
        <begin position="19"/>
        <end position="720"/>
    </location>
</feature>
<feature type="domain" description="Secretion system C-terminal sorting" evidence="2">
    <location>
        <begin position="649"/>
        <end position="715"/>
    </location>
</feature>
<evidence type="ECO:0000259" key="2">
    <source>
        <dbReference type="Pfam" id="PF18962"/>
    </source>
</evidence>
<dbReference type="InterPro" id="IPR026444">
    <property type="entry name" value="Secre_tail"/>
</dbReference>
<evidence type="ECO:0000313" key="3">
    <source>
        <dbReference type="EMBL" id="ALO14839.1"/>
    </source>
</evidence>
<organism evidence="3 4">
    <name type="scientific">Salinivirga cyanobacteriivorans</name>
    <dbReference type="NCBI Taxonomy" id="1307839"/>
    <lineage>
        <taxon>Bacteria</taxon>
        <taxon>Pseudomonadati</taxon>
        <taxon>Bacteroidota</taxon>
        <taxon>Bacteroidia</taxon>
        <taxon>Bacteroidales</taxon>
        <taxon>Salinivirgaceae</taxon>
        <taxon>Salinivirga</taxon>
    </lineage>
</organism>
<name>A0A0S2HXQ7_9BACT</name>
<keyword evidence="4" id="KW-1185">Reference proteome</keyword>